<dbReference type="AlphaFoldDB" id="A0A6N0HMU4"/>
<accession>A0A6N0HMU4</accession>
<evidence type="ECO:0000256" key="1">
    <source>
        <dbReference type="SAM" id="Phobius"/>
    </source>
</evidence>
<keyword evidence="1" id="KW-0472">Membrane</keyword>
<feature type="transmembrane region" description="Helical" evidence="1">
    <location>
        <begin position="191"/>
        <end position="217"/>
    </location>
</feature>
<protein>
    <submittedName>
        <fullName evidence="2">Uncharacterized protein</fullName>
    </submittedName>
</protein>
<dbReference type="Proteomes" id="UP000509429">
    <property type="component" value="Chromosome"/>
</dbReference>
<evidence type="ECO:0000313" key="2">
    <source>
        <dbReference type="EMBL" id="QKQ23663.1"/>
    </source>
</evidence>
<dbReference type="RefSeq" id="WP_174605103.1">
    <property type="nucleotide sequence ID" value="NZ_CP054490.1"/>
</dbReference>
<keyword evidence="3" id="KW-1185">Reference proteome</keyword>
<evidence type="ECO:0000313" key="3">
    <source>
        <dbReference type="Proteomes" id="UP000509429"/>
    </source>
</evidence>
<proteinExistence type="predicted"/>
<reference evidence="2 3" key="1">
    <citation type="submission" date="2020-05" db="EMBL/GenBank/DDBJ databases">
        <title>Horizontal transmission and recombination maintain forever young bacterial symbiont genomes.</title>
        <authorList>
            <person name="Russell S.L."/>
            <person name="Pepper-Tunick E."/>
            <person name="Svedberg J."/>
            <person name="Byrne A."/>
            <person name="Ruelas Castillo J."/>
            <person name="Vollmers C."/>
            <person name="Beinart R.A."/>
            <person name="Corbett-Detig R."/>
        </authorList>
    </citation>
    <scope>NUCLEOTIDE SEQUENCE [LARGE SCALE GENOMIC DNA]</scope>
    <source>
        <strain evidence="2">JDF_Ridge</strain>
    </source>
</reference>
<dbReference type="KEGG" id="reo:HUE58_00220"/>
<keyword evidence="1" id="KW-0812">Transmembrane</keyword>
<gene>
    <name evidence="2" type="ORF">HUE58_00220</name>
</gene>
<dbReference type="EMBL" id="CP054490">
    <property type="protein sequence ID" value="QKQ23663.1"/>
    <property type="molecule type" value="Genomic_DNA"/>
</dbReference>
<name>A0A6N0HMU4_9GAMM</name>
<sequence length="225" mass="25972">MLRFIEKNFFIIVQRIGLLFALVSLITVIALGVVSYEKINTQVSDKIENPMIDFDQYQNSRALTDNIKTYLDANQSLKQDEENSFIREFDKYTQQIISHLQQLPDEVINKTNMQHRITALLRIKSNPYTKMLQLAYVQSLAKLTKRALNTENGQINIEDLLYWHDQIFAQQVNQKTQGNLLKIGTVKTQQMIGFIALGMAAVALGIFIMLVMMLAMLRIEQNTRK</sequence>
<feature type="transmembrane region" description="Helical" evidence="1">
    <location>
        <begin position="12"/>
        <end position="36"/>
    </location>
</feature>
<keyword evidence="1" id="KW-1133">Transmembrane helix</keyword>
<organism evidence="2 3">
    <name type="scientific">Candidatus Ruthia endofausta</name>
    <dbReference type="NCBI Taxonomy" id="2738852"/>
    <lineage>
        <taxon>Bacteria</taxon>
        <taxon>Pseudomonadati</taxon>
        <taxon>Pseudomonadota</taxon>
        <taxon>Gammaproteobacteria</taxon>
        <taxon>Candidatus Pseudothioglobaceae</taxon>
        <taxon>Candidatus Ruthturnera</taxon>
    </lineage>
</organism>